<protein>
    <submittedName>
        <fullName evidence="2">Glycosyltransferase involved in cell wall bisynthesis</fullName>
    </submittedName>
</protein>
<evidence type="ECO:0000259" key="1">
    <source>
        <dbReference type="Pfam" id="PF00535"/>
    </source>
</evidence>
<dbReference type="Pfam" id="PF00535">
    <property type="entry name" value="Glycos_transf_2"/>
    <property type="match status" value="1"/>
</dbReference>
<dbReference type="InterPro" id="IPR029044">
    <property type="entry name" value="Nucleotide-diphossugar_trans"/>
</dbReference>
<feature type="domain" description="Glycosyltransferase 2-like" evidence="1">
    <location>
        <begin position="12"/>
        <end position="145"/>
    </location>
</feature>
<gene>
    <name evidence="2" type="ORF">SAMN04488096_101352</name>
</gene>
<dbReference type="InterPro" id="IPR001173">
    <property type="entry name" value="Glyco_trans_2-like"/>
</dbReference>
<dbReference type="PANTHER" id="PTHR22916">
    <property type="entry name" value="GLYCOSYLTRANSFERASE"/>
    <property type="match status" value="1"/>
</dbReference>
<keyword evidence="3" id="KW-1185">Reference proteome</keyword>
<dbReference type="Gene3D" id="3.90.550.10">
    <property type="entry name" value="Spore Coat Polysaccharide Biosynthesis Protein SpsA, Chain A"/>
    <property type="match status" value="1"/>
</dbReference>
<keyword evidence="2" id="KW-0808">Transferase</keyword>
<dbReference type="SUPFAM" id="SSF53448">
    <property type="entry name" value="Nucleotide-diphospho-sugar transferases"/>
    <property type="match status" value="1"/>
</dbReference>
<dbReference type="PANTHER" id="PTHR22916:SF3">
    <property type="entry name" value="UDP-GLCNAC:BETAGAL BETA-1,3-N-ACETYLGLUCOSAMINYLTRANSFERASE-LIKE PROTEIN 1"/>
    <property type="match status" value="1"/>
</dbReference>
<dbReference type="GO" id="GO:0016758">
    <property type="term" value="F:hexosyltransferase activity"/>
    <property type="evidence" value="ECO:0007669"/>
    <property type="project" value="UniProtKB-ARBA"/>
</dbReference>
<dbReference type="Proteomes" id="UP000184225">
    <property type="component" value="Unassembled WGS sequence"/>
</dbReference>
<sequence length="286" mass="33562">MSNNKPSKYMISICMITYNHEFYIESAIRGVLAQQTNFDIELLISNDNSNDQTHQKILSLTKNLPRNITLSYFNQEKNLGMMSNFIFALEHCKGKYIALLDGDDYWTDPLKLQKQVDFLEENLDYNICFHNMQIKDESKNLLLEDTITREVENSTTSVDLAKGNFIHTPSVVLRNNFTIPDWFHQSPIGDWVLYMLAIKDKKIKKIEEVLGVYRSHGSSVWSLKTEKYRLEKTLNAYELVFHYNQYDSLTTNVLEEKINYFKKSLNKNSLEQKKSIIQRIAKKLFK</sequence>
<evidence type="ECO:0000313" key="2">
    <source>
        <dbReference type="EMBL" id="SHI37824.1"/>
    </source>
</evidence>
<dbReference type="EMBL" id="FQYY01000001">
    <property type="protein sequence ID" value="SHI37824.1"/>
    <property type="molecule type" value="Genomic_DNA"/>
</dbReference>
<reference evidence="2 3" key="1">
    <citation type="submission" date="2016-11" db="EMBL/GenBank/DDBJ databases">
        <authorList>
            <person name="Jaros S."/>
            <person name="Januszkiewicz K."/>
            <person name="Wedrychowicz H."/>
        </authorList>
    </citation>
    <scope>NUCLEOTIDE SEQUENCE [LARGE SCALE GENOMIC DNA]</scope>
    <source>
        <strain evidence="2 3">DSM 21425</strain>
    </source>
</reference>
<dbReference type="STRING" id="579105.SAMN04488096_101352"/>
<organism evidence="2 3">
    <name type="scientific">Mesonia phycicola</name>
    <dbReference type="NCBI Taxonomy" id="579105"/>
    <lineage>
        <taxon>Bacteria</taxon>
        <taxon>Pseudomonadati</taxon>
        <taxon>Bacteroidota</taxon>
        <taxon>Flavobacteriia</taxon>
        <taxon>Flavobacteriales</taxon>
        <taxon>Flavobacteriaceae</taxon>
        <taxon>Mesonia</taxon>
    </lineage>
</organism>
<accession>A0A1M6AMT6</accession>
<evidence type="ECO:0000313" key="3">
    <source>
        <dbReference type="Proteomes" id="UP000184225"/>
    </source>
</evidence>
<name>A0A1M6AMT6_9FLAO</name>
<proteinExistence type="predicted"/>
<dbReference type="AlphaFoldDB" id="A0A1M6AMT6"/>